<dbReference type="EMBL" id="CADIKB010000004">
    <property type="protein sequence ID" value="CAB3658106.1"/>
    <property type="molecule type" value="Genomic_DNA"/>
</dbReference>
<name>A0A6J5AAR2_9BURK</name>
<dbReference type="Gene3D" id="3.30.429.10">
    <property type="entry name" value="Macrophage Migration Inhibitory Factor"/>
    <property type="match status" value="1"/>
</dbReference>
<dbReference type="RefSeq" id="WP_013587540.1">
    <property type="nucleotide sequence ID" value="NZ_CP119873.1"/>
</dbReference>
<dbReference type="InterPro" id="IPR014347">
    <property type="entry name" value="Tautomerase/MIF_sf"/>
</dbReference>
<dbReference type="Proteomes" id="UP000494249">
    <property type="component" value="Unassembled WGS sequence"/>
</dbReference>
<dbReference type="AlphaFoldDB" id="A0A6J5AAR2"/>
<dbReference type="SUPFAM" id="SSF55331">
    <property type="entry name" value="Tautomerase/MIF"/>
    <property type="match status" value="1"/>
</dbReference>
<keyword evidence="1" id="KW-0413">Isomerase</keyword>
<gene>
    <name evidence="3" type="ORF">LMG22037_01309</name>
</gene>
<evidence type="ECO:0000313" key="4">
    <source>
        <dbReference type="Proteomes" id="UP000494249"/>
    </source>
</evidence>
<dbReference type="Pfam" id="PF01361">
    <property type="entry name" value="Tautomerase"/>
    <property type="match status" value="1"/>
</dbReference>
<evidence type="ECO:0000259" key="2">
    <source>
        <dbReference type="Pfam" id="PF01361"/>
    </source>
</evidence>
<feature type="domain" description="4-oxalocrotonate tautomerase-like" evidence="2">
    <location>
        <begin position="2"/>
        <end position="56"/>
    </location>
</feature>
<sequence>MPIIHISIIEGRDANAVKACLKAIARSVHETLHVPLESIRVYANEVPSTHWAIGERTKDELNTAALESVK</sequence>
<evidence type="ECO:0000256" key="1">
    <source>
        <dbReference type="ARBA" id="ARBA00023235"/>
    </source>
</evidence>
<dbReference type="InterPro" id="IPR004370">
    <property type="entry name" value="4-OT-like_dom"/>
</dbReference>
<protein>
    <recommendedName>
        <fullName evidence="2">4-oxalocrotonate tautomerase-like domain-containing protein</fullName>
    </recommendedName>
</protein>
<organism evidence="3 4">
    <name type="scientific">Paraburkholderia phenoliruptrix</name>
    <dbReference type="NCBI Taxonomy" id="252970"/>
    <lineage>
        <taxon>Bacteria</taxon>
        <taxon>Pseudomonadati</taxon>
        <taxon>Pseudomonadota</taxon>
        <taxon>Betaproteobacteria</taxon>
        <taxon>Burkholderiales</taxon>
        <taxon>Burkholderiaceae</taxon>
        <taxon>Paraburkholderia</taxon>
    </lineage>
</organism>
<evidence type="ECO:0000313" key="3">
    <source>
        <dbReference type="EMBL" id="CAB3658106.1"/>
    </source>
</evidence>
<reference evidence="3 4" key="1">
    <citation type="submission" date="2020-04" db="EMBL/GenBank/DDBJ databases">
        <authorList>
            <person name="De Canck E."/>
        </authorList>
    </citation>
    <scope>NUCLEOTIDE SEQUENCE [LARGE SCALE GENOMIC DNA]</scope>
    <source>
        <strain evidence="3 4">LMG 22037</strain>
    </source>
</reference>
<accession>A0A6J5AAR2</accession>
<proteinExistence type="predicted"/>
<dbReference type="GO" id="GO:0016853">
    <property type="term" value="F:isomerase activity"/>
    <property type="evidence" value="ECO:0007669"/>
    <property type="project" value="UniProtKB-KW"/>
</dbReference>